<sequence length="249" mass="26775">MHFNILATRLAALTAITVSGVSTRFLPDSPPVTLQHDSLAKRQATTTLQPSRTQSTLSPDPWQCITENITQYFVNLPTPTGNVLSAIGSYGEEVVKECRATATGHDYVLCTVSNPQDWCGFTTAAPPDILSSYSTYVSEVVSYWTSKSSTISILSTSCPVTWRNIYPHEREWLKIATAHANCYLEAYPQTQSDTTAPTATTGEASTSTTATARTTITTTTSEASVSRRGHTLEALALMSTGLVALANVA</sequence>
<feature type="chain" id="PRO_5042900877" description="DUF7735 domain-containing protein" evidence="2">
    <location>
        <begin position="24"/>
        <end position="249"/>
    </location>
</feature>
<feature type="domain" description="DUF7735" evidence="3">
    <location>
        <begin position="53"/>
        <end position="191"/>
    </location>
</feature>
<dbReference type="RefSeq" id="XP_062642703.1">
    <property type="nucleotide sequence ID" value="XM_062794007.1"/>
</dbReference>
<evidence type="ECO:0000256" key="1">
    <source>
        <dbReference type="SAM" id="MobiDB-lite"/>
    </source>
</evidence>
<dbReference type="Pfam" id="PF24870">
    <property type="entry name" value="DUF7735"/>
    <property type="match status" value="1"/>
</dbReference>
<evidence type="ECO:0000313" key="5">
    <source>
        <dbReference type="Proteomes" id="UP001302602"/>
    </source>
</evidence>
<gene>
    <name evidence="4" type="ORF">N657DRAFT_650716</name>
</gene>
<dbReference type="GeneID" id="87830776"/>
<evidence type="ECO:0000313" key="4">
    <source>
        <dbReference type="EMBL" id="KAK4118930.1"/>
    </source>
</evidence>
<dbReference type="EMBL" id="MU853256">
    <property type="protein sequence ID" value="KAK4118930.1"/>
    <property type="molecule type" value="Genomic_DNA"/>
</dbReference>
<dbReference type="Proteomes" id="UP001302602">
    <property type="component" value="Unassembled WGS sequence"/>
</dbReference>
<evidence type="ECO:0000256" key="2">
    <source>
        <dbReference type="SAM" id="SignalP"/>
    </source>
</evidence>
<feature type="region of interest" description="Disordered" evidence="1">
    <location>
        <begin position="192"/>
        <end position="221"/>
    </location>
</feature>
<accession>A0AAN6TRQ7</accession>
<keyword evidence="5" id="KW-1185">Reference proteome</keyword>
<keyword evidence="2" id="KW-0732">Signal</keyword>
<name>A0AAN6TRQ7_9PEZI</name>
<organism evidence="4 5">
    <name type="scientific">Parathielavia appendiculata</name>
    <dbReference type="NCBI Taxonomy" id="2587402"/>
    <lineage>
        <taxon>Eukaryota</taxon>
        <taxon>Fungi</taxon>
        <taxon>Dikarya</taxon>
        <taxon>Ascomycota</taxon>
        <taxon>Pezizomycotina</taxon>
        <taxon>Sordariomycetes</taxon>
        <taxon>Sordariomycetidae</taxon>
        <taxon>Sordariales</taxon>
        <taxon>Chaetomiaceae</taxon>
        <taxon>Parathielavia</taxon>
    </lineage>
</organism>
<proteinExistence type="predicted"/>
<feature type="signal peptide" evidence="2">
    <location>
        <begin position="1"/>
        <end position="23"/>
    </location>
</feature>
<protein>
    <recommendedName>
        <fullName evidence="3">DUF7735 domain-containing protein</fullName>
    </recommendedName>
</protein>
<reference evidence="4" key="2">
    <citation type="submission" date="2023-05" db="EMBL/GenBank/DDBJ databases">
        <authorList>
            <consortium name="Lawrence Berkeley National Laboratory"/>
            <person name="Steindorff A."/>
            <person name="Hensen N."/>
            <person name="Bonometti L."/>
            <person name="Westerberg I."/>
            <person name="Brannstrom I.O."/>
            <person name="Guillou S."/>
            <person name="Cros-Aarteil S."/>
            <person name="Calhoun S."/>
            <person name="Haridas S."/>
            <person name="Kuo A."/>
            <person name="Mondo S."/>
            <person name="Pangilinan J."/>
            <person name="Riley R."/>
            <person name="Labutti K."/>
            <person name="Andreopoulos B."/>
            <person name="Lipzen A."/>
            <person name="Chen C."/>
            <person name="Yanf M."/>
            <person name="Daum C."/>
            <person name="Ng V."/>
            <person name="Clum A."/>
            <person name="Ohm R."/>
            <person name="Martin F."/>
            <person name="Silar P."/>
            <person name="Natvig D."/>
            <person name="Lalanne C."/>
            <person name="Gautier V."/>
            <person name="Ament-Velasquez S.L."/>
            <person name="Kruys A."/>
            <person name="Hutchinson M.I."/>
            <person name="Powell A.J."/>
            <person name="Barry K."/>
            <person name="Miller A.N."/>
            <person name="Grigoriev I.V."/>
            <person name="Debuchy R."/>
            <person name="Gladieux P."/>
            <person name="Thoren M.H."/>
            <person name="Johannesson H."/>
        </authorList>
    </citation>
    <scope>NUCLEOTIDE SEQUENCE</scope>
    <source>
        <strain evidence="4">CBS 731.68</strain>
    </source>
</reference>
<evidence type="ECO:0000259" key="3">
    <source>
        <dbReference type="Pfam" id="PF24870"/>
    </source>
</evidence>
<comment type="caution">
    <text evidence="4">The sequence shown here is derived from an EMBL/GenBank/DDBJ whole genome shotgun (WGS) entry which is preliminary data.</text>
</comment>
<dbReference type="InterPro" id="IPR056637">
    <property type="entry name" value="DUF7735"/>
</dbReference>
<reference evidence="4" key="1">
    <citation type="journal article" date="2023" name="Mol. Phylogenet. Evol.">
        <title>Genome-scale phylogeny and comparative genomics of the fungal order Sordariales.</title>
        <authorList>
            <person name="Hensen N."/>
            <person name="Bonometti L."/>
            <person name="Westerberg I."/>
            <person name="Brannstrom I.O."/>
            <person name="Guillou S."/>
            <person name="Cros-Aarteil S."/>
            <person name="Calhoun S."/>
            <person name="Haridas S."/>
            <person name="Kuo A."/>
            <person name="Mondo S."/>
            <person name="Pangilinan J."/>
            <person name="Riley R."/>
            <person name="LaButti K."/>
            <person name="Andreopoulos B."/>
            <person name="Lipzen A."/>
            <person name="Chen C."/>
            <person name="Yan M."/>
            <person name="Daum C."/>
            <person name="Ng V."/>
            <person name="Clum A."/>
            <person name="Steindorff A."/>
            <person name="Ohm R.A."/>
            <person name="Martin F."/>
            <person name="Silar P."/>
            <person name="Natvig D.O."/>
            <person name="Lalanne C."/>
            <person name="Gautier V."/>
            <person name="Ament-Velasquez S.L."/>
            <person name="Kruys A."/>
            <person name="Hutchinson M.I."/>
            <person name="Powell A.J."/>
            <person name="Barry K."/>
            <person name="Miller A.N."/>
            <person name="Grigoriev I.V."/>
            <person name="Debuchy R."/>
            <person name="Gladieux P."/>
            <person name="Hiltunen Thoren M."/>
            <person name="Johannesson H."/>
        </authorList>
    </citation>
    <scope>NUCLEOTIDE SEQUENCE</scope>
    <source>
        <strain evidence="4">CBS 731.68</strain>
    </source>
</reference>
<dbReference type="AlphaFoldDB" id="A0AAN6TRQ7"/>